<keyword evidence="3" id="KW-1185">Reference proteome</keyword>
<sequence>MGSSESTLSSSSSSVASSSLAPPTQHIIDEITTVTERKEGIDPLLQRFNSLQITPPILTTCSPSPTEGSFTDILIKKSTSSSSVPPGEKNIQYQILRYS</sequence>
<dbReference type="PANTHER" id="PTHR36409:SF1">
    <property type="entry name" value="BLOC-1-RELATED COMPLEX SUBUNIT 5"/>
    <property type="match status" value="1"/>
</dbReference>
<dbReference type="AlphaFoldDB" id="A0A7J6V6F8"/>
<feature type="compositionally biased region" description="Low complexity" evidence="1">
    <location>
        <begin position="1"/>
        <end position="19"/>
    </location>
</feature>
<evidence type="ECO:0000313" key="3">
    <source>
        <dbReference type="Proteomes" id="UP000554482"/>
    </source>
</evidence>
<comment type="caution">
    <text evidence="2">The sequence shown here is derived from an EMBL/GenBank/DDBJ whole genome shotgun (WGS) entry which is preliminary data.</text>
</comment>
<evidence type="ECO:0000313" key="2">
    <source>
        <dbReference type="EMBL" id="KAF5180679.1"/>
    </source>
</evidence>
<protein>
    <submittedName>
        <fullName evidence="2">Uncharacterized protein</fullName>
    </submittedName>
</protein>
<name>A0A7J6V6F8_THATH</name>
<feature type="region of interest" description="Disordered" evidence="1">
    <location>
        <begin position="1"/>
        <end position="22"/>
    </location>
</feature>
<organism evidence="2 3">
    <name type="scientific">Thalictrum thalictroides</name>
    <name type="common">Rue-anemone</name>
    <name type="synonym">Anemone thalictroides</name>
    <dbReference type="NCBI Taxonomy" id="46969"/>
    <lineage>
        <taxon>Eukaryota</taxon>
        <taxon>Viridiplantae</taxon>
        <taxon>Streptophyta</taxon>
        <taxon>Embryophyta</taxon>
        <taxon>Tracheophyta</taxon>
        <taxon>Spermatophyta</taxon>
        <taxon>Magnoliopsida</taxon>
        <taxon>Ranunculales</taxon>
        <taxon>Ranunculaceae</taxon>
        <taxon>Thalictroideae</taxon>
        <taxon>Thalictrum</taxon>
    </lineage>
</organism>
<dbReference type="EMBL" id="JABWDY010037078">
    <property type="protein sequence ID" value="KAF5180679.1"/>
    <property type="molecule type" value="Genomic_DNA"/>
</dbReference>
<accession>A0A7J6V6F8</accession>
<dbReference type="OrthoDB" id="1060596at2759"/>
<gene>
    <name evidence="2" type="ORF">FRX31_029734</name>
</gene>
<dbReference type="Proteomes" id="UP000554482">
    <property type="component" value="Unassembled WGS sequence"/>
</dbReference>
<dbReference type="PANTHER" id="PTHR36409">
    <property type="entry name" value="EXPRESSED PROTEIN"/>
    <property type="match status" value="1"/>
</dbReference>
<evidence type="ECO:0000256" key="1">
    <source>
        <dbReference type="SAM" id="MobiDB-lite"/>
    </source>
</evidence>
<reference evidence="2 3" key="1">
    <citation type="submission" date="2020-06" db="EMBL/GenBank/DDBJ databases">
        <title>Transcriptomic and genomic resources for Thalictrum thalictroides and T. hernandezii: Facilitating candidate gene discovery in an emerging model plant lineage.</title>
        <authorList>
            <person name="Arias T."/>
            <person name="Riano-Pachon D.M."/>
            <person name="Di Stilio V.S."/>
        </authorList>
    </citation>
    <scope>NUCLEOTIDE SEQUENCE [LARGE SCALE GENOMIC DNA]</scope>
    <source>
        <strain evidence="3">cv. WT478/WT964</strain>
        <tissue evidence="2">Leaves</tissue>
    </source>
</reference>
<proteinExistence type="predicted"/>